<organism evidence="1 2">
    <name type="scientific">Paraburkholderia hospita</name>
    <dbReference type="NCBI Taxonomy" id="169430"/>
    <lineage>
        <taxon>Bacteria</taxon>
        <taxon>Pseudomonadati</taxon>
        <taxon>Pseudomonadota</taxon>
        <taxon>Betaproteobacteria</taxon>
        <taxon>Burkholderiales</taxon>
        <taxon>Burkholderiaceae</taxon>
        <taxon>Paraburkholderia</taxon>
    </lineage>
</organism>
<dbReference type="Proteomes" id="UP000236649">
    <property type="component" value="Chromosome 1"/>
</dbReference>
<proteinExistence type="predicted"/>
<gene>
    <name evidence="1" type="ORF">C2L64_15260</name>
</gene>
<name>A0AAN1J8J6_9BURK</name>
<dbReference type="KEGG" id="phs:C2L64_15260"/>
<evidence type="ECO:0000313" key="2">
    <source>
        <dbReference type="Proteomes" id="UP000236649"/>
    </source>
</evidence>
<accession>A0AAN1J8J6</accession>
<dbReference type="RefSeq" id="WP_103153706.1">
    <property type="nucleotide sequence ID" value="NZ_CADFGJ010000033.1"/>
</dbReference>
<protein>
    <submittedName>
        <fullName evidence="1">Uncharacterized protein</fullName>
    </submittedName>
</protein>
<reference evidence="1 2" key="1">
    <citation type="submission" date="2018-01" db="EMBL/GenBank/DDBJ databases">
        <title>Species boundaries and ecological features among Paraburkholderia terrae DSMZ17804T, P. hospita DSMZ17164T and P. caribensis DSMZ13236T.</title>
        <authorList>
            <person name="Pratama A.A."/>
        </authorList>
    </citation>
    <scope>NUCLEOTIDE SEQUENCE [LARGE SCALE GENOMIC DNA]</scope>
    <source>
        <strain evidence="1 2">DSM 17164</strain>
    </source>
</reference>
<dbReference type="EMBL" id="CP026105">
    <property type="protein sequence ID" value="AUT69494.1"/>
    <property type="molecule type" value="Genomic_DNA"/>
</dbReference>
<evidence type="ECO:0000313" key="1">
    <source>
        <dbReference type="EMBL" id="AUT69494.1"/>
    </source>
</evidence>
<dbReference type="AlphaFoldDB" id="A0AAN1J8J6"/>
<sequence>MSAVGGSSCVMEGGAAGKVDRRAAMLRLYRPSEIASGSPLAARAGQSCGAWNRLLNVEALRRTRRAAPGYQAR</sequence>